<evidence type="ECO:0000259" key="6">
    <source>
        <dbReference type="PROSITE" id="PS50850"/>
    </source>
</evidence>
<accession>A0A9D1A0P9</accession>
<evidence type="ECO:0000256" key="1">
    <source>
        <dbReference type="ARBA" id="ARBA00004651"/>
    </source>
</evidence>
<dbReference type="GO" id="GO:0005886">
    <property type="term" value="C:plasma membrane"/>
    <property type="evidence" value="ECO:0007669"/>
    <property type="project" value="UniProtKB-SubCell"/>
</dbReference>
<dbReference type="Proteomes" id="UP000824261">
    <property type="component" value="Unassembled WGS sequence"/>
</dbReference>
<evidence type="ECO:0000313" key="7">
    <source>
        <dbReference type="EMBL" id="HIR02025.1"/>
    </source>
</evidence>
<feature type="transmembrane region" description="Helical" evidence="5">
    <location>
        <begin position="296"/>
        <end position="317"/>
    </location>
</feature>
<keyword evidence="3 5" id="KW-1133">Transmembrane helix</keyword>
<dbReference type="EMBL" id="DVGB01000089">
    <property type="protein sequence ID" value="HIR02025.1"/>
    <property type="molecule type" value="Genomic_DNA"/>
</dbReference>
<proteinExistence type="predicted"/>
<comment type="caution">
    <text evidence="7">The sequence shown here is derived from an EMBL/GenBank/DDBJ whole genome shotgun (WGS) entry which is preliminary data.</text>
</comment>
<reference evidence="7" key="1">
    <citation type="submission" date="2020-10" db="EMBL/GenBank/DDBJ databases">
        <authorList>
            <person name="Gilroy R."/>
        </authorList>
    </citation>
    <scope>NUCLEOTIDE SEQUENCE</scope>
    <source>
        <strain evidence="7">ChiGjej1B1-2707</strain>
    </source>
</reference>
<feature type="transmembrane region" description="Helical" evidence="5">
    <location>
        <begin position="134"/>
        <end position="156"/>
    </location>
</feature>
<gene>
    <name evidence="7" type="ORF">IAA69_07180</name>
</gene>
<dbReference type="GO" id="GO:0022857">
    <property type="term" value="F:transmembrane transporter activity"/>
    <property type="evidence" value="ECO:0007669"/>
    <property type="project" value="InterPro"/>
</dbReference>
<name>A0A9D1A0P9_9ACTN</name>
<dbReference type="InterPro" id="IPR020846">
    <property type="entry name" value="MFS_dom"/>
</dbReference>
<dbReference type="AlphaFoldDB" id="A0A9D1A0P9"/>
<dbReference type="PROSITE" id="PS50850">
    <property type="entry name" value="MFS"/>
    <property type="match status" value="1"/>
</dbReference>
<keyword evidence="4 5" id="KW-0472">Membrane</keyword>
<evidence type="ECO:0000256" key="3">
    <source>
        <dbReference type="ARBA" id="ARBA00022989"/>
    </source>
</evidence>
<feature type="domain" description="Major facilitator superfamily (MFS) profile" evidence="6">
    <location>
        <begin position="4"/>
        <end position="412"/>
    </location>
</feature>
<dbReference type="InterPro" id="IPR011701">
    <property type="entry name" value="MFS"/>
</dbReference>
<feature type="transmembrane region" description="Helical" evidence="5">
    <location>
        <begin position="71"/>
        <end position="89"/>
    </location>
</feature>
<dbReference type="PANTHER" id="PTHR11360">
    <property type="entry name" value="MONOCARBOXYLATE TRANSPORTER"/>
    <property type="match status" value="1"/>
</dbReference>
<reference evidence="7" key="2">
    <citation type="journal article" date="2021" name="PeerJ">
        <title>Extensive microbial diversity within the chicken gut microbiome revealed by metagenomics and culture.</title>
        <authorList>
            <person name="Gilroy R."/>
            <person name="Ravi A."/>
            <person name="Getino M."/>
            <person name="Pursley I."/>
            <person name="Horton D.L."/>
            <person name="Alikhan N.F."/>
            <person name="Baker D."/>
            <person name="Gharbi K."/>
            <person name="Hall N."/>
            <person name="Watson M."/>
            <person name="Adriaenssens E.M."/>
            <person name="Foster-Nyarko E."/>
            <person name="Jarju S."/>
            <person name="Secka A."/>
            <person name="Antonio M."/>
            <person name="Oren A."/>
            <person name="Chaudhuri R.R."/>
            <person name="La Ragione R."/>
            <person name="Hildebrand F."/>
            <person name="Pallen M.J."/>
        </authorList>
    </citation>
    <scope>NUCLEOTIDE SEQUENCE</scope>
    <source>
        <strain evidence="7">ChiGjej1B1-2707</strain>
    </source>
</reference>
<dbReference type="Pfam" id="PF07690">
    <property type="entry name" value="MFS_1"/>
    <property type="match status" value="1"/>
</dbReference>
<evidence type="ECO:0000256" key="2">
    <source>
        <dbReference type="ARBA" id="ARBA00022692"/>
    </source>
</evidence>
<feature type="transmembrane region" description="Helical" evidence="5">
    <location>
        <begin position="223"/>
        <end position="243"/>
    </location>
</feature>
<protein>
    <submittedName>
        <fullName evidence="7">MFS transporter</fullName>
    </submittedName>
</protein>
<dbReference type="Gene3D" id="1.20.1250.20">
    <property type="entry name" value="MFS general substrate transporter like domains"/>
    <property type="match status" value="2"/>
</dbReference>
<evidence type="ECO:0000256" key="5">
    <source>
        <dbReference type="SAM" id="Phobius"/>
    </source>
</evidence>
<organism evidence="7 8">
    <name type="scientific">Candidatus Aveggerthella stercoripullorum</name>
    <dbReference type="NCBI Taxonomy" id="2840688"/>
    <lineage>
        <taxon>Bacteria</taxon>
        <taxon>Bacillati</taxon>
        <taxon>Actinomycetota</taxon>
        <taxon>Coriobacteriia</taxon>
        <taxon>Eggerthellales</taxon>
        <taxon>Eggerthellaceae</taxon>
        <taxon>Eggerthellaceae incertae sedis</taxon>
        <taxon>Candidatus Aveggerthella</taxon>
    </lineage>
</organism>
<comment type="subcellular location">
    <subcellularLocation>
        <location evidence="1">Cell membrane</location>
        <topology evidence="1">Multi-pass membrane protein</topology>
    </subcellularLocation>
</comment>
<feature type="transmembrane region" description="Helical" evidence="5">
    <location>
        <begin position="263"/>
        <end position="284"/>
    </location>
</feature>
<dbReference type="InterPro" id="IPR050327">
    <property type="entry name" value="Proton-linked_MCT"/>
</dbReference>
<keyword evidence="2 5" id="KW-0812">Transmembrane</keyword>
<feature type="transmembrane region" description="Helical" evidence="5">
    <location>
        <begin position="47"/>
        <end position="64"/>
    </location>
</feature>
<dbReference type="InterPro" id="IPR036259">
    <property type="entry name" value="MFS_trans_sf"/>
</dbReference>
<evidence type="ECO:0000256" key="4">
    <source>
        <dbReference type="ARBA" id="ARBA00023136"/>
    </source>
</evidence>
<evidence type="ECO:0000313" key="8">
    <source>
        <dbReference type="Proteomes" id="UP000824261"/>
    </source>
</evidence>
<sequence length="412" mass="42380">MHRRFLYLALGFLLLLLFGTINSWSVFIGPLEAEFGWQRTQTSSVFTVTMCCFCIGNLAAGALSARTSARVGLGIAAALSAAGFVLASFTTTLPFIYVSYGVLCGIAVGMGTNGVMSIVLPWFPDRQGAASGMLLMGIGFGSLLLGPAVTALLGFAGWRVTFRLLGVAFGALLGIGALVLHEPRPSAIPAACADRQQSSAASQTAVPRTAAEIDTRSMLRSSAFWGFFAWAALIGAGGLAVVGNAVPAAQDVLVASGMDANAAVMPATLAMGAISVLNGLARPFAGWTWDRAGSRIPLRVIPAVYALSMVLCAAGSLTALFPVLVAGFLLLGMAHGASQSVTSALVRTFFGARHYSANYACAQCNLMAAALVGPMMAGAVRSATGSYLACYLALVLFAAVAFAAARIIKKPA</sequence>
<feature type="transmembrane region" description="Helical" evidence="5">
    <location>
        <begin position="95"/>
        <end position="122"/>
    </location>
</feature>
<dbReference type="SUPFAM" id="SSF103473">
    <property type="entry name" value="MFS general substrate transporter"/>
    <property type="match status" value="1"/>
</dbReference>
<feature type="transmembrane region" description="Helical" evidence="5">
    <location>
        <begin position="386"/>
        <end position="408"/>
    </location>
</feature>
<feature type="transmembrane region" description="Helical" evidence="5">
    <location>
        <begin position="162"/>
        <end position="180"/>
    </location>
</feature>